<evidence type="ECO:0000313" key="5">
    <source>
        <dbReference type="Proteomes" id="UP000298545"/>
    </source>
</evidence>
<dbReference type="PANTHER" id="PTHR43300:SF4">
    <property type="entry name" value="ACYL-[ACYL-CARRIER-PROTEIN]--UDP-N-ACETYLGLUCOSAMINE O-ACYLTRANSFERASE"/>
    <property type="match status" value="1"/>
</dbReference>
<reference evidence="4" key="3">
    <citation type="submission" date="2023-05" db="EMBL/GenBank/DDBJ databases">
        <title>Complete genome sequence of Agrobacterium larrymoorei CFBP5477.</title>
        <authorList>
            <person name="Yen H.-C."/>
            <person name="Chou L."/>
            <person name="Lin Y.-C."/>
            <person name="Lai E.-M."/>
            <person name="Kuo C.-H."/>
        </authorList>
    </citation>
    <scope>NUCLEOTIDE SEQUENCE</scope>
    <source>
        <strain evidence="4">CFBP5477</strain>
    </source>
</reference>
<dbReference type="GO" id="GO:0016740">
    <property type="term" value="F:transferase activity"/>
    <property type="evidence" value="ECO:0007669"/>
    <property type="project" value="UniProtKB-KW"/>
</dbReference>
<dbReference type="Proteomes" id="UP000298664">
    <property type="component" value="Chromosome Circular"/>
</dbReference>
<dbReference type="NCBIfam" id="TIGR03570">
    <property type="entry name" value="NeuD_NnaD"/>
    <property type="match status" value="1"/>
</dbReference>
<dbReference type="Proteomes" id="UP000298545">
    <property type="component" value="Chromosome circular"/>
</dbReference>
<organism evidence="2 5">
    <name type="scientific">Agrobacterium larrymoorei</name>
    <dbReference type="NCBI Taxonomy" id="160699"/>
    <lineage>
        <taxon>Bacteria</taxon>
        <taxon>Pseudomonadati</taxon>
        <taxon>Pseudomonadota</taxon>
        <taxon>Alphaproteobacteria</taxon>
        <taxon>Hyphomicrobiales</taxon>
        <taxon>Rhizobiaceae</taxon>
        <taxon>Rhizobium/Agrobacterium group</taxon>
        <taxon>Agrobacterium</taxon>
    </lineage>
</organism>
<protein>
    <submittedName>
        <fullName evidence="2">Acetyltransferase</fullName>
    </submittedName>
</protein>
<dbReference type="InterPro" id="IPR011004">
    <property type="entry name" value="Trimer_LpxA-like_sf"/>
</dbReference>
<dbReference type="EMBL" id="CP124733">
    <property type="protein sequence ID" value="WHA40872.1"/>
    <property type="molecule type" value="Genomic_DNA"/>
</dbReference>
<dbReference type="RefSeq" id="WP_084631432.1">
    <property type="nucleotide sequence ID" value="NZ_CP039691.1"/>
</dbReference>
<evidence type="ECO:0000313" key="4">
    <source>
        <dbReference type="EMBL" id="WHA40872.1"/>
    </source>
</evidence>
<dbReference type="Gene3D" id="2.160.10.10">
    <property type="entry name" value="Hexapeptide repeat proteins"/>
    <property type="match status" value="1"/>
</dbReference>
<sequence length="224" mass="24784">MTKKLLIVGAGEFADIAYEYFTNDSSYDVVGFAVEETYRTGHQHHGLPLVDVERCEQEFPPDDVSVHIAITSTELNRVRERLYLLMKSKGYVFANYISSHAFVWRTAIVGENVFIFENNVVQHGVEIGDGVVMWSGNHIGHQSKIGAFSFLSSHCVISGYCKIGRRSFIGVNATFADHIVTGDDCFVALAAVVNKSFPDPGILLTGHPAAPSKVSSYRYFKLKA</sequence>
<dbReference type="Proteomes" id="UP000826513">
    <property type="component" value="Chromosome 1"/>
</dbReference>
<evidence type="ECO:0000313" key="6">
    <source>
        <dbReference type="Proteomes" id="UP000826513"/>
    </source>
</evidence>
<evidence type="ECO:0000256" key="1">
    <source>
        <dbReference type="ARBA" id="ARBA00007274"/>
    </source>
</evidence>
<dbReference type="PANTHER" id="PTHR43300">
    <property type="entry name" value="ACETYLTRANSFERASE"/>
    <property type="match status" value="1"/>
</dbReference>
<gene>
    <name evidence="2" type="ORF">CFBP5473_13310</name>
    <name evidence="4" type="ORF">CFBP5477_013820</name>
    <name evidence="3" type="ORF">J5285_06430</name>
</gene>
<keyword evidence="2" id="KW-0808">Transferase</keyword>
<comment type="similarity">
    <text evidence="1">Belongs to the transferase hexapeptide repeat family.</text>
</comment>
<evidence type="ECO:0000313" key="3">
    <source>
        <dbReference type="EMBL" id="QYA08326.1"/>
    </source>
</evidence>
<dbReference type="EMBL" id="CP039691">
    <property type="protein sequence ID" value="QCI98787.1"/>
    <property type="molecule type" value="Genomic_DNA"/>
</dbReference>
<proteinExistence type="inferred from homology"/>
<dbReference type="InterPro" id="IPR050179">
    <property type="entry name" value="Trans_hexapeptide_repeat"/>
</dbReference>
<dbReference type="InterPro" id="IPR020019">
    <property type="entry name" value="AcTrfase_PglD-like"/>
</dbReference>
<evidence type="ECO:0000313" key="2">
    <source>
        <dbReference type="EMBL" id="QCI98787.1"/>
    </source>
</evidence>
<keyword evidence="6" id="KW-1185">Reference proteome</keyword>
<dbReference type="Pfam" id="PF00132">
    <property type="entry name" value="Hexapep"/>
    <property type="match status" value="1"/>
</dbReference>
<name>A0A4D7DT49_9HYPH</name>
<dbReference type="KEGG" id="alf:CFBP5473_13310"/>
<accession>A0A4D7DT49</accession>
<dbReference type="AlphaFoldDB" id="A0A4D7DT49"/>
<dbReference type="STRING" id="1367849.GCA_000518585_00832"/>
<dbReference type="EMBL" id="CP072167">
    <property type="protein sequence ID" value="QYA08326.1"/>
    <property type="molecule type" value="Genomic_DNA"/>
</dbReference>
<reference evidence="2 5" key="1">
    <citation type="submission" date="2019-04" db="EMBL/GenBank/DDBJ databases">
        <title>Complete genome sequence of Agrobacterium larrymoorei CFBP5473.</title>
        <authorList>
            <person name="Haryono M."/>
            <person name="Chou L."/>
            <person name="Lin Y.-C."/>
            <person name="Lai E.-M."/>
            <person name="Kuo C.-H."/>
        </authorList>
    </citation>
    <scope>NUCLEOTIDE SEQUENCE [LARGE SCALE GENOMIC DNA]</scope>
    <source>
        <strain evidence="2 5">CFBP5473</strain>
    </source>
</reference>
<dbReference type="CDD" id="cd03360">
    <property type="entry name" value="LbH_AT_putative"/>
    <property type="match status" value="1"/>
</dbReference>
<dbReference type="SUPFAM" id="SSF51161">
    <property type="entry name" value="Trimeric LpxA-like enzymes"/>
    <property type="match status" value="1"/>
</dbReference>
<dbReference type="InterPro" id="IPR001451">
    <property type="entry name" value="Hexapep"/>
</dbReference>
<dbReference type="OrthoDB" id="1115300at2"/>
<reference evidence="3 6" key="2">
    <citation type="submission" date="2021-03" db="EMBL/GenBank/DDBJ databases">
        <title>Rapid diversification of plasmids in a genus of pathogenic and nitrogen fixing bacteria.</title>
        <authorList>
            <person name="Weisberg A.J."/>
            <person name="Miller M."/>
            <person name="Ream W."/>
            <person name="Grunwald N.J."/>
            <person name="Chang J.H."/>
        </authorList>
    </citation>
    <scope>NUCLEOTIDE SEQUENCE [LARGE SCALE GENOMIC DNA]</scope>
    <source>
        <strain evidence="3 6">AF3.44</strain>
    </source>
</reference>
<dbReference type="Gene3D" id="3.40.50.720">
    <property type="entry name" value="NAD(P)-binding Rossmann-like Domain"/>
    <property type="match status" value="1"/>
</dbReference>